<dbReference type="OrthoDB" id="2084103at2"/>
<dbReference type="InterPro" id="IPR027417">
    <property type="entry name" value="P-loop_NTPase"/>
</dbReference>
<dbReference type="Proteomes" id="UP000261023">
    <property type="component" value="Unassembled WGS sequence"/>
</dbReference>
<reference evidence="3 4" key="1">
    <citation type="submission" date="2018-08" db="EMBL/GenBank/DDBJ databases">
        <title>A genome reference for cultivated species of the human gut microbiota.</title>
        <authorList>
            <person name="Zou Y."/>
            <person name="Xue W."/>
            <person name="Luo G."/>
        </authorList>
    </citation>
    <scope>NUCLEOTIDE SEQUENCE [LARGE SCALE GENOMIC DNA]</scope>
    <source>
        <strain evidence="3 4">AF19-13AC</strain>
    </source>
</reference>
<gene>
    <name evidence="3" type="ORF">DWX31_08225</name>
</gene>
<dbReference type="Pfam" id="PF05707">
    <property type="entry name" value="Zot"/>
    <property type="match status" value="1"/>
</dbReference>
<evidence type="ECO:0000313" key="4">
    <source>
        <dbReference type="Proteomes" id="UP000261023"/>
    </source>
</evidence>
<accession>A0A3E3DNM5</accession>
<protein>
    <recommendedName>
        <fullName evidence="2">Zona occludens toxin N-terminal domain-containing protein</fullName>
    </recommendedName>
</protein>
<dbReference type="SUPFAM" id="SSF52540">
    <property type="entry name" value="P-loop containing nucleoside triphosphate hydrolases"/>
    <property type="match status" value="1"/>
</dbReference>
<name>A0A3E3DNM5_9FIRM</name>
<dbReference type="Gene3D" id="3.40.50.300">
    <property type="entry name" value="P-loop containing nucleotide triphosphate hydrolases"/>
    <property type="match status" value="1"/>
</dbReference>
<dbReference type="AlphaFoldDB" id="A0A3E3DNM5"/>
<evidence type="ECO:0000259" key="2">
    <source>
        <dbReference type="Pfam" id="PF05707"/>
    </source>
</evidence>
<keyword evidence="1" id="KW-0472">Membrane</keyword>
<feature type="domain" description="Zona occludens toxin N-terminal" evidence="2">
    <location>
        <begin position="81"/>
        <end position="142"/>
    </location>
</feature>
<dbReference type="RefSeq" id="WP_117502219.1">
    <property type="nucleotide sequence ID" value="NZ_QTJW01000005.1"/>
</dbReference>
<evidence type="ECO:0000313" key="3">
    <source>
        <dbReference type="EMBL" id="RGD70897.1"/>
    </source>
</evidence>
<dbReference type="EMBL" id="QTJW01000005">
    <property type="protein sequence ID" value="RGD70897.1"/>
    <property type="molecule type" value="Genomic_DNA"/>
</dbReference>
<organism evidence="3 4">
    <name type="scientific">Hungatella hathewayi</name>
    <dbReference type="NCBI Taxonomy" id="154046"/>
    <lineage>
        <taxon>Bacteria</taxon>
        <taxon>Bacillati</taxon>
        <taxon>Bacillota</taxon>
        <taxon>Clostridia</taxon>
        <taxon>Lachnospirales</taxon>
        <taxon>Lachnospiraceae</taxon>
        <taxon>Hungatella</taxon>
    </lineage>
</organism>
<proteinExistence type="predicted"/>
<sequence length="264" mass="31140">MAFLIFLILGFIMIFFIIQFIRYRNPYKLIMVFGKKGSGKTTYLTKTCLKYLKKGRPVYSTVPIPGAYYFNPEDIGFYSIPSESVILIDEVGMVWDSRDFKGFKKEYRNYFKLQRHYHHTVYLFSQSFDIDKKLRDLTDSMYLIRSHFNFLSVARRINKCITIVHSDSGTGESHLADDMQFDSLLFFWCGSIQITYIPRWIKYFDSFDIPELPEKEFSYCPVPNYPNLKERLSYGVGNLYTHVLRSVQGLRITKGILRIVQKGR</sequence>
<keyword evidence="1" id="KW-0812">Transmembrane</keyword>
<feature type="transmembrane region" description="Helical" evidence="1">
    <location>
        <begin position="6"/>
        <end position="23"/>
    </location>
</feature>
<dbReference type="InterPro" id="IPR008900">
    <property type="entry name" value="Zot_N"/>
</dbReference>
<comment type="caution">
    <text evidence="3">The sequence shown here is derived from an EMBL/GenBank/DDBJ whole genome shotgun (WGS) entry which is preliminary data.</text>
</comment>
<keyword evidence="1" id="KW-1133">Transmembrane helix</keyword>
<evidence type="ECO:0000256" key="1">
    <source>
        <dbReference type="SAM" id="Phobius"/>
    </source>
</evidence>